<protein>
    <submittedName>
        <fullName evidence="2">Uncharacterized protein</fullName>
    </submittedName>
</protein>
<accession>A0AC34GNI1</accession>
<dbReference type="Proteomes" id="UP000887579">
    <property type="component" value="Unplaced"/>
</dbReference>
<evidence type="ECO:0000313" key="2">
    <source>
        <dbReference type="WBParaSite" id="ES5_v2.g475.t1"/>
    </source>
</evidence>
<reference evidence="2" key="1">
    <citation type="submission" date="2022-11" db="UniProtKB">
        <authorList>
            <consortium name="WormBaseParasite"/>
        </authorList>
    </citation>
    <scope>IDENTIFICATION</scope>
</reference>
<name>A0AC34GNI1_9BILA</name>
<evidence type="ECO:0000313" key="1">
    <source>
        <dbReference type="Proteomes" id="UP000887579"/>
    </source>
</evidence>
<organism evidence="1 2">
    <name type="scientific">Panagrolaimus sp. ES5</name>
    <dbReference type="NCBI Taxonomy" id="591445"/>
    <lineage>
        <taxon>Eukaryota</taxon>
        <taxon>Metazoa</taxon>
        <taxon>Ecdysozoa</taxon>
        <taxon>Nematoda</taxon>
        <taxon>Chromadorea</taxon>
        <taxon>Rhabditida</taxon>
        <taxon>Tylenchina</taxon>
        <taxon>Panagrolaimomorpha</taxon>
        <taxon>Panagrolaimoidea</taxon>
        <taxon>Panagrolaimidae</taxon>
        <taxon>Panagrolaimus</taxon>
    </lineage>
</organism>
<dbReference type="WBParaSite" id="ES5_v2.g475.t1">
    <property type="protein sequence ID" value="ES5_v2.g475.t1"/>
    <property type="gene ID" value="ES5_v2.g475"/>
</dbReference>
<sequence>MFIDLKMLSRLSLECRRFASGGGGANFARAAGFHEKTDSSDYANKTVLIDDTGSLTYKEFNNKIGQYASVLTSKLGLTKGDRLIARTSKNIDNLALYFATLRIGAIYIPLNPGYLQKETTHFVNDSKPNVLVTCNPENDKHFLESVKHVIDENILAKDSSKAKPLHDVENVVSDDIASVCYTSGTTGLPKGAMITHGGITANAETCAEIWKFSSNDVQYHVLPSNHIHGLFISQNCSFITRSSIIWQPKFTIDNALKWLPKSTVMMGVPTYFQQVFSFAYSDYSMPAILISKINFFSRLTHVDRFSKDVVKNIRLFVSGSAPLSPSVWEDFRKRTGIPILERYGMTETLVSTSNPYEESKRIAGSVGHPVPGVEVRINKDEVLEYKGPSVFKGYWNLPEKTKKDFTSDGWFITGDVARIDENGYVYIMGRGKDMIISGGLNVYPKEVEDFIDDMEIVKESAIVAAPHPDFGEGVVGVAVKSKKGEELTDEEFEKAIIKAVKGNLAPYKVPKKVFALKEMPRNALGKILKKELRETYKNLSKARSNEISQSSRTNNYNNNNNNSNKSLKFIPVKVEPPSREFSTSNRIKENKKCALPAAAKKDIKIQKVKSKMAAAAGKKDVTKENLTSSDFVKQEIRTTGGPVTNSTKDLTLTCEMDGYQSERPTTTEETTVAQNVTTEQGGYDNLTVPSEKEKEKIDLS</sequence>
<proteinExistence type="predicted"/>